<dbReference type="InterPro" id="IPR036691">
    <property type="entry name" value="Endo/exonu/phosph_ase_sf"/>
</dbReference>
<accession>A0A2N9EXW4</accession>
<organism evidence="3">
    <name type="scientific">Fagus sylvatica</name>
    <name type="common">Beechnut</name>
    <dbReference type="NCBI Taxonomy" id="28930"/>
    <lineage>
        <taxon>Eukaryota</taxon>
        <taxon>Viridiplantae</taxon>
        <taxon>Streptophyta</taxon>
        <taxon>Embryophyta</taxon>
        <taxon>Tracheophyta</taxon>
        <taxon>Spermatophyta</taxon>
        <taxon>Magnoliopsida</taxon>
        <taxon>eudicotyledons</taxon>
        <taxon>Gunneridae</taxon>
        <taxon>Pentapetalae</taxon>
        <taxon>rosids</taxon>
        <taxon>fabids</taxon>
        <taxon>Fagales</taxon>
        <taxon>Fagaceae</taxon>
        <taxon>Fagus</taxon>
    </lineage>
</organism>
<evidence type="ECO:0000313" key="3">
    <source>
        <dbReference type="EMBL" id="SPC79692.1"/>
    </source>
</evidence>
<dbReference type="PANTHER" id="PTHR33116:SF86">
    <property type="entry name" value="REVERSE TRANSCRIPTASE DOMAIN-CONTAINING PROTEIN"/>
    <property type="match status" value="1"/>
</dbReference>
<keyword evidence="1" id="KW-0862">Zinc</keyword>
<dbReference type="InterPro" id="IPR001878">
    <property type="entry name" value="Znf_CCHC"/>
</dbReference>
<keyword evidence="1" id="KW-0863">Zinc-finger</keyword>
<sequence>MADDLVEEWRKFSLTTDERPGFTIEDDAMGNSEVIGAHCLLGKLLSYKFFNKGRAEINDVETVGVMKGAPWLFDNCLLLLKVFDGFNPGPQIQFTHCSFWVQFHVVPLFYMTKQTGERVAFGKVEEVDVPENEVGWGHFYVLPWLCFSCGIIGHLERDCSSKLSRSSSSLENQEPILPTHPGLSPMCVDKDCGVGVKLVVGEKAVTGNPMKAQSLNLEQQSSVMIVTRDKDKLVSDVVGAKQLDGLSAIPVSTQQPDNSATEDSAIPAKVKLHGAVDVGSSTHPSHAVLPRGDDMHQVAREASSAIPNKGTKNGKKFWKRLAREKGNVFDSTVEGFKRVGDLCVVSQNALVTKRLKGAWEPLYSLGWFGNVWSDQVELAISTNSRNHIDAWVAEKSTGKGFRLTGFYGNPKTHKHKESWALLKHLSSLSSEPWVCMGDFNEILDNSERWGRGSRPGWQIEDFCDAVVHYELHDLGFDGQPFTWRNKREAKRDDADFNSDHCPVILSLPVHQQLGSKMSEGSPMFQVVEKLKGCRGSLIAWSKVKFGSLAKPIKDKREQLQNLLNEFPGCDSPDIRKTQDELNGLLEKEEVYWRQHSRVSWMREGMEGVINEDLNNQLLKDFTSSEVSQSLKQMYPTKAPSPDDDSLLFCQATLGNCEAVRYILQLYEEVSGQKLNQAKTSIFFTKNTSMDMRQRIQGVFQVPKIKNHEKYLGLPSFVGRSKSTSFGELKGRVWKKINGWKEKFLSHGGREVLIKAVAQSIPTYTMSCFRLPDGLCNDLNNMFSNFWWGQHDKKKRAHWIRWSQLCLSKEAGGLGFRDLRMFNQALLAKQGWRLIQQLDSLFCRVFKAKYFSGTTFMEAKLGHRPSYAWRSIASALQCVEDGVEVAYREWQTGEIEDGGFPTFCCIAFFIWDKRNWVVHEKGTHNPIAVVERARNLHHGYHSGSNL</sequence>
<evidence type="ECO:0000259" key="2">
    <source>
        <dbReference type="PROSITE" id="PS50158"/>
    </source>
</evidence>
<dbReference type="GO" id="GO:0008270">
    <property type="term" value="F:zinc ion binding"/>
    <property type="evidence" value="ECO:0007669"/>
    <property type="project" value="UniProtKB-KW"/>
</dbReference>
<name>A0A2N9EXW4_FAGSY</name>
<dbReference type="PANTHER" id="PTHR33116">
    <property type="entry name" value="REVERSE TRANSCRIPTASE ZINC-BINDING DOMAIN-CONTAINING PROTEIN-RELATED-RELATED"/>
    <property type="match status" value="1"/>
</dbReference>
<evidence type="ECO:0000256" key="1">
    <source>
        <dbReference type="PROSITE-ProRule" id="PRU00047"/>
    </source>
</evidence>
<dbReference type="Gene3D" id="3.60.10.10">
    <property type="entry name" value="Endonuclease/exonuclease/phosphatase"/>
    <property type="match status" value="1"/>
</dbReference>
<proteinExistence type="predicted"/>
<gene>
    <name evidence="3" type="ORF">FSB_LOCUS7574</name>
</gene>
<feature type="domain" description="CCHC-type" evidence="2">
    <location>
        <begin position="146"/>
        <end position="159"/>
    </location>
</feature>
<dbReference type="GO" id="GO:0003676">
    <property type="term" value="F:nucleic acid binding"/>
    <property type="evidence" value="ECO:0007669"/>
    <property type="project" value="InterPro"/>
</dbReference>
<dbReference type="SUPFAM" id="SSF56219">
    <property type="entry name" value="DNase I-like"/>
    <property type="match status" value="1"/>
</dbReference>
<keyword evidence="1" id="KW-0479">Metal-binding</keyword>
<protein>
    <recommendedName>
        <fullName evidence="2">CCHC-type domain-containing protein</fullName>
    </recommendedName>
</protein>
<dbReference type="AlphaFoldDB" id="A0A2N9EXW4"/>
<dbReference type="PROSITE" id="PS50158">
    <property type="entry name" value="ZF_CCHC"/>
    <property type="match status" value="1"/>
</dbReference>
<reference evidence="3" key="1">
    <citation type="submission" date="2018-02" db="EMBL/GenBank/DDBJ databases">
        <authorList>
            <person name="Cohen D.B."/>
            <person name="Kent A.D."/>
        </authorList>
    </citation>
    <scope>NUCLEOTIDE SEQUENCE</scope>
</reference>
<dbReference type="EMBL" id="OIVN01000406">
    <property type="protein sequence ID" value="SPC79692.1"/>
    <property type="molecule type" value="Genomic_DNA"/>
</dbReference>